<dbReference type="EMBL" id="JAPCID010000011">
    <property type="protein sequence ID" value="MDA0137748.1"/>
    <property type="molecule type" value="Genomic_DNA"/>
</dbReference>
<dbReference type="SUPFAM" id="SSF143865">
    <property type="entry name" value="CorA soluble domain-like"/>
    <property type="match status" value="1"/>
</dbReference>
<sequence>MPSLPRSPFGRRGRTTVEVAPERTEPRVEIVESPGLRWINIERPRSLEQAWLEEHFDFHALDYEDVRSRNQRPKVDEYDDYLFIVLHFPRYDKKVARLNAAEVDFFVGPDFLITLPNEPVERVEDLFERCRTNEEFRDQLFSKGSGYLLYKIVDDCVDAAFPMLGKIGNKLERIEEAIFEGDEGEDVVRDISNAKQEIINFRKIVRPQRVAFRDLERNKARYIAEDLDIYFDDIIDASERGWDMLENFKEVVEGLEATNESAIAHRTNETFRALTAISLIFLPLTLIASIFGMNVHVPGQDGNMVPFWIIIGVMVAVVVGVAAVFKRRGWL</sequence>
<name>A0ABT4RGU0_9ACTN</name>
<accession>A0ABT4RGU0</accession>
<gene>
    <name evidence="10" type="ORF">OJ962_09580</name>
</gene>
<dbReference type="InterPro" id="IPR002523">
    <property type="entry name" value="MgTranspt_CorA/ZnTranspt_ZntB"/>
</dbReference>
<evidence type="ECO:0000256" key="8">
    <source>
        <dbReference type="SAM" id="MobiDB-lite"/>
    </source>
</evidence>
<evidence type="ECO:0000256" key="3">
    <source>
        <dbReference type="ARBA" id="ARBA00022448"/>
    </source>
</evidence>
<dbReference type="SUPFAM" id="SSF144083">
    <property type="entry name" value="Magnesium transport protein CorA, transmembrane region"/>
    <property type="match status" value="1"/>
</dbReference>
<protein>
    <submittedName>
        <fullName evidence="10">Magnesium transporter CorA family protein</fullName>
    </submittedName>
</protein>
<keyword evidence="11" id="KW-1185">Reference proteome</keyword>
<organism evidence="10 11">
    <name type="scientific">Solirubrobacter deserti</name>
    <dbReference type="NCBI Taxonomy" id="2282478"/>
    <lineage>
        <taxon>Bacteria</taxon>
        <taxon>Bacillati</taxon>
        <taxon>Actinomycetota</taxon>
        <taxon>Thermoleophilia</taxon>
        <taxon>Solirubrobacterales</taxon>
        <taxon>Solirubrobacteraceae</taxon>
        <taxon>Solirubrobacter</taxon>
    </lineage>
</organism>
<comment type="subcellular location">
    <subcellularLocation>
        <location evidence="1">Cell membrane</location>
        <topology evidence="1">Multi-pass membrane protein</topology>
    </subcellularLocation>
</comment>
<keyword evidence="4" id="KW-1003">Cell membrane</keyword>
<dbReference type="PANTHER" id="PTHR46494">
    <property type="entry name" value="CORA FAMILY METAL ION TRANSPORTER (EUROFUNG)"/>
    <property type="match status" value="1"/>
</dbReference>
<keyword evidence="5 9" id="KW-0812">Transmembrane</keyword>
<proteinExistence type="inferred from homology"/>
<dbReference type="Gene3D" id="1.20.58.340">
    <property type="entry name" value="Magnesium transport protein CorA, transmembrane region"/>
    <property type="match status" value="2"/>
</dbReference>
<feature type="region of interest" description="Disordered" evidence="8">
    <location>
        <begin position="1"/>
        <end position="23"/>
    </location>
</feature>
<evidence type="ECO:0000256" key="4">
    <source>
        <dbReference type="ARBA" id="ARBA00022475"/>
    </source>
</evidence>
<evidence type="ECO:0000256" key="9">
    <source>
        <dbReference type="SAM" id="Phobius"/>
    </source>
</evidence>
<evidence type="ECO:0000256" key="1">
    <source>
        <dbReference type="ARBA" id="ARBA00004651"/>
    </source>
</evidence>
<dbReference type="PANTHER" id="PTHR46494:SF1">
    <property type="entry name" value="CORA FAMILY METAL ION TRANSPORTER (EUROFUNG)"/>
    <property type="match status" value="1"/>
</dbReference>
<evidence type="ECO:0000256" key="5">
    <source>
        <dbReference type="ARBA" id="ARBA00022692"/>
    </source>
</evidence>
<dbReference type="InterPro" id="IPR045863">
    <property type="entry name" value="CorA_TM1_TM2"/>
</dbReference>
<dbReference type="Proteomes" id="UP001147700">
    <property type="component" value="Unassembled WGS sequence"/>
</dbReference>
<dbReference type="Pfam" id="PF01544">
    <property type="entry name" value="CorA"/>
    <property type="match status" value="1"/>
</dbReference>
<evidence type="ECO:0000256" key="2">
    <source>
        <dbReference type="ARBA" id="ARBA00009765"/>
    </source>
</evidence>
<evidence type="ECO:0000256" key="6">
    <source>
        <dbReference type="ARBA" id="ARBA00022989"/>
    </source>
</evidence>
<reference evidence="10" key="1">
    <citation type="submission" date="2022-10" db="EMBL/GenBank/DDBJ databases">
        <title>The WGS of Solirubrobacter sp. CPCC 204708.</title>
        <authorList>
            <person name="Jiang Z."/>
        </authorList>
    </citation>
    <scope>NUCLEOTIDE SEQUENCE</scope>
    <source>
        <strain evidence="10">CPCC 204708</strain>
    </source>
</reference>
<evidence type="ECO:0000313" key="11">
    <source>
        <dbReference type="Proteomes" id="UP001147700"/>
    </source>
</evidence>
<keyword evidence="6 9" id="KW-1133">Transmembrane helix</keyword>
<comment type="caution">
    <text evidence="10">The sequence shown here is derived from an EMBL/GenBank/DDBJ whole genome shotgun (WGS) entry which is preliminary data.</text>
</comment>
<feature type="transmembrane region" description="Helical" evidence="9">
    <location>
        <begin position="305"/>
        <end position="325"/>
    </location>
</feature>
<keyword evidence="7 9" id="KW-0472">Membrane</keyword>
<feature type="transmembrane region" description="Helical" evidence="9">
    <location>
        <begin position="273"/>
        <end position="293"/>
    </location>
</feature>
<keyword evidence="3" id="KW-0813">Transport</keyword>
<dbReference type="Gene3D" id="3.30.460.20">
    <property type="entry name" value="CorA soluble domain-like"/>
    <property type="match status" value="1"/>
</dbReference>
<dbReference type="RefSeq" id="WP_202952984.1">
    <property type="nucleotide sequence ID" value="NZ_JAPCID010000011.1"/>
</dbReference>
<dbReference type="CDD" id="cd12822">
    <property type="entry name" value="TmCorA-like"/>
    <property type="match status" value="1"/>
</dbReference>
<comment type="similarity">
    <text evidence="2">Belongs to the CorA metal ion transporter (MIT) (TC 1.A.35) family.</text>
</comment>
<dbReference type="InterPro" id="IPR045861">
    <property type="entry name" value="CorA_cytoplasmic_dom"/>
</dbReference>
<evidence type="ECO:0000313" key="10">
    <source>
        <dbReference type="EMBL" id="MDA0137748.1"/>
    </source>
</evidence>
<evidence type="ECO:0000256" key="7">
    <source>
        <dbReference type="ARBA" id="ARBA00023136"/>
    </source>
</evidence>